<evidence type="ECO:0000313" key="1">
    <source>
        <dbReference type="EMBL" id="VDO51674.1"/>
    </source>
</evidence>
<protein>
    <submittedName>
        <fullName evidence="3">Helitron_like_N domain-containing protein</fullName>
    </submittedName>
</protein>
<reference evidence="3" key="1">
    <citation type="submission" date="2016-06" db="UniProtKB">
        <authorList>
            <consortium name="WormBaseParasite"/>
        </authorList>
    </citation>
    <scope>IDENTIFICATION</scope>
</reference>
<dbReference type="EMBL" id="UZAJ01008005">
    <property type="protein sequence ID" value="VDO51674.1"/>
    <property type="molecule type" value="Genomic_DNA"/>
</dbReference>
<dbReference type="Proteomes" id="UP000267606">
    <property type="component" value="Unassembled WGS sequence"/>
</dbReference>
<evidence type="ECO:0000313" key="3">
    <source>
        <dbReference type="WBParaSite" id="OFLC_0000757801-mRNA-1"/>
    </source>
</evidence>
<proteinExistence type="predicted"/>
<reference evidence="1 2" key="2">
    <citation type="submission" date="2018-11" db="EMBL/GenBank/DDBJ databases">
        <authorList>
            <consortium name="Pathogen Informatics"/>
        </authorList>
    </citation>
    <scope>NUCLEOTIDE SEQUENCE [LARGE SCALE GENOMIC DNA]</scope>
</reference>
<keyword evidence="2" id="KW-1185">Reference proteome</keyword>
<organism evidence="3">
    <name type="scientific">Onchocerca flexuosa</name>
    <dbReference type="NCBI Taxonomy" id="387005"/>
    <lineage>
        <taxon>Eukaryota</taxon>
        <taxon>Metazoa</taxon>
        <taxon>Ecdysozoa</taxon>
        <taxon>Nematoda</taxon>
        <taxon>Chromadorea</taxon>
        <taxon>Rhabditida</taxon>
        <taxon>Spirurina</taxon>
        <taxon>Spiruromorpha</taxon>
        <taxon>Filarioidea</taxon>
        <taxon>Onchocercidae</taxon>
        <taxon>Onchocerca</taxon>
    </lineage>
</organism>
<dbReference type="WBParaSite" id="OFLC_0000757801-mRNA-1">
    <property type="protein sequence ID" value="OFLC_0000757801-mRNA-1"/>
    <property type="gene ID" value="OFLC_0000757801"/>
</dbReference>
<gene>
    <name evidence="1" type="ORF">OFLC_LOCUS7578</name>
</gene>
<accession>A0A183HJB7</accession>
<name>A0A183HJB7_9BILA</name>
<evidence type="ECO:0000313" key="2">
    <source>
        <dbReference type="Proteomes" id="UP000267606"/>
    </source>
</evidence>
<dbReference type="AlphaFoldDB" id="A0A183HJB7"/>
<sequence length="117" mass="13018">MFPIWGRGNLYTTLSGVQKRFIHAAMDVVFEVSGDAVAGAGVEDGTAQALLTDREFRNAFFFLFLNCAQFQQQKTNASYNLLRSTGATDNRLYTEMVGINNRVIKGYGLTTKVVSFF</sequence>